<dbReference type="EMBL" id="RJVO01000010">
    <property type="protein sequence ID" value="ROH85988.1"/>
    <property type="molecule type" value="Genomic_DNA"/>
</dbReference>
<dbReference type="AlphaFoldDB" id="A0A3N0V0I7"/>
<sequence>MRPWSLAVSALLLGVVLVGCGSSERPQDGDGVSPTPALPTAKTRYDLANGCWALQSRATQGWCARSGSGYAMSAATAKAAEPFFLKPTALGKYMVYDQSRAFLTGNGSAVSSSTALGEAIDWTIDGDLDQGYTLYSASEAGYLSAAADGSLSLVANAANAGKFGFEWVENCSEFPEIATNTQGETFKGNGEDQPVLGFADVHVHISATDFLGGAHYGYPYSRFGVEDAVGSCQAKHGPNGRLDLVGNLYAGTPEATHDNIGWPSFIDWPAAHSLTHEAMYYKWVERAWKAGLRLMVNNLVENEVLCRLAATTQLQPLKNCNEMDSAVSQADFMHRMQDYIDAQEGGPGKGWYRIVTTPQEARKVINDGKMAVVLGIEISHLFNCNVRYLANLTEVSGCTETDIDEQMDRLYDLGVRQMFPIHEFDNAFGGNGIFNGLILNIGNFADTGKFWGTYDCPEDDYLYGAGAIMSTVPGLGNDPLTALLLPILNGAVPLYSSSKLQCNSRSMTNLGEYAFKKMMEKKMIIEVDHLELKMKNQLLDLAEAQTPVYPLVSTHGGHGGISMTQAQRILAGGGLIYPYKGNGRQHVEMLNRLKPIKSDKYLFALGYGADTNGMGSQANPRGSEAVPVSYPFTLFQGSDWGPQFAKVAPVTFDEQVSGERAFDINAEGMAHYGLVADFVEEVRIEGGREALDALYNSAEGYLQMWERTLNR</sequence>
<gene>
    <name evidence="1" type="ORF">ED208_16320</name>
</gene>
<evidence type="ECO:0000313" key="2">
    <source>
        <dbReference type="Proteomes" id="UP000282106"/>
    </source>
</evidence>
<dbReference type="Gene3D" id="3.20.20.140">
    <property type="entry name" value="Metal-dependent hydrolases"/>
    <property type="match status" value="1"/>
</dbReference>
<dbReference type="InterPro" id="IPR032466">
    <property type="entry name" value="Metal_Hydrolase"/>
</dbReference>
<dbReference type="RefSeq" id="WP_123212997.1">
    <property type="nucleotide sequence ID" value="NZ_RJVO01000010.1"/>
</dbReference>
<dbReference type="Proteomes" id="UP000282106">
    <property type="component" value="Unassembled WGS sequence"/>
</dbReference>
<name>A0A3N0V0I7_9GAMM</name>
<evidence type="ECO:0000313" key="1">
    <source>
        <dbReference type="EMBL" id="ROH85988.1"/>
    </source>
</evidence>
<reference evidence="1 2" key="1">
    <citation type="submission" date="2018-10" db="EMBL/GenBank/DDBJ databases">
        <authorList>
            <person name="Chen W.-M."/>
        </authorList>
    </citation>
    <scope>NUCLEOTIDE SEQUENCE [LARGE SCALE GENOMIC DNA]</scope>
    <source>
        <strain evidence="1 2">THS-13</strain>
    </source>
</reference>
<organism evidence="1 2">
    <name type="scientific">Stagnimonas aquatica</name>
    <dbReference type="NCBI Taxonomy" id="2689987"/>
    <lineage>
        <taxon>Bacteria</taxon>
        <taxon>Pseudomonadati</taxon>
        <taxon>Pseudomonadota</taxon>
        <taxon>Gammaproteobacteria</taxon>
        <taxon>Nevskiales</taxon>
        <taxon>Nevskiaceae</taxon>
        <taxon>Stagnimonas</taxon>
    </lineage>
</organism>
<dbReference type="PROSITE" id="PS51257">
    <property type="entry name" value="PROKAR_LIPOPROTEIN"/>
    <property type="match status" value="1"/>
</dbReference>
<protein>
    <submittedName>
        <fullName evidence="1">Peptidase M19</fullName>
    </submittedName>
</protein>
<comment type="caution">
    <text evidence="1">The sequence shown here is derived from an EMBL/GenBank/DDBJ whole genome shotgun (WGS) entry which is preliminary data.</text>
</comment>
<dbReference type="InParanoid" id="A0A3N0V0I7"/>
<keyword evidence="2" id="KW-1185">Reference proteome</keyword>
<accession>A0A3N0V0I7</accession>
<proteinExistence type="predicted"/>
<dbReference type="SUPFAM" id="SSF51556">
    <property type="entry name" value="Metallo-dependent hydrolases"/>
    <property type="match status" value="1"/>
</dbReference>